<dbReference type="GeneID" id="97540427"/>
<keyword evidence="1" id="KW-0732">Signal</keyword>
<name>U4KDJ7_9VIBR</name>
<sequence>MSVRRSLLILSALLISACSSLPEQLTAQSENVITDYPTFASSSEQNVDVRLGGLIASVTNLEKQSRIEVVNLPISKTGKPDISTDANGRFVAYVEGFVDPVTFAEGRVVTVVGKSQPTEKGKVGEFEYTFPVMNAYGMHLWKVEESVIIHDFDTYLYPCYGIHCRSSRLGSSKAKVIQEVK</sequence>
<accession>U4KDJ7</accession>
<dbReference type="PIRSF" id="PIRSF004982">
    <property type="entry name" value="SlP"/>
    <property type="match status" value="1"/>
</dbReference>
<dbReference type="RefSeq" id="WP_004407431.1">
    <property type="nucleotide sequence ID" value="NC_022528.1"/>
</dbReference>
<evidence type="ECO:0000256" key="1">
    <source>
        <dbReference type="SAM" id="SignalP"/>
    </source>
</evidence>
<feature type="chain" id="PRO_5004650594" evidence="1">
    <location>
        <begin position="23"/>
        <end position="181"/>
    </location>
</feature>
<dbReference type="NCBIfam" id="TIGR00752">
    <property type="entry name" value="slp"/>
    <property type="match status" value="1"/>
</dbReference>
<protein>
    <submittedName>
        <fullName evidence="2">Putative Starvation lipoprotein Slp paralog</fullName>
    </submittedName>
</protein>
<dbReference type="eggNOG" id="COG3065">
    <property type="taxonomic scope" value="Bacteria"/>
</dbReference>
<dbReference type="Pfam" id="PF03843">
    <property type="entry name" value="Slp"/>
    <property type="match status" value="1"/>
</dbReference>
<dbReference type="PROSITE" id="PS51257">
    <property type="entry name" value="PROKAR_LIPOPROTEIN"/>
    <property type="match status" value="1"/>
</dbReference>
<dbReference type="KEGG" id="vni:VIBNI_A2528"/>
<dbReference type="OrthoDB" id="5295757at2"/>
<evidence type="ECO:0000313" key="3">
    <source>
        <dbReference type="Proteomes" id="UP000016895"/>
    </source>
</evidence>
<keyword evidence="3" id="KW-1185">Reference proteome</keyword>
<dbReference type="Proteomes" id="UP000016895">
    <property type="component" value="Chromosome 1"/>
</dbReference>
<dbReference type="InterPro" id="IPR004658">
    <property type="entry name" value="OMP_Slp"/>
</dbReference>
<dbReference type="PATRIC" id="fig|1260221.3.peg.2408"/>
<gene>
    <name evidence="2" type="ORF">VIBNI_A2528</name>
</gene>
<dbReference type="PANTHER" id="PTHR37530">
    <property type="entry name" value="OUTER MEMBRANE PROTEIN SLP"/>
    <property type="match status" value="1"/>
</dbReference>
<organism evidence="2 3">
    <name type="scientific">Vibrio nigripulchritudo</name>
    <dbReference type="NCBI Taxonomy" id="28173"/>
    <lineage>
        <taxon>Bacteria</taxon>
        <taxon>Pseudomonadati</taxon>
        <taxon>Pseudomonadota</taxon>
        <taxon>Gammaproteobacteria</taxon>
        <taxon>Vibrionales</taxon>
        <taxon>Vibrionaceae</taxon>
        <taxon>Vibrio</taxon>
    </lineage>
</organism>
<dbReference type="PANTHER" id="PTHR37530:SF1">
    <property type="entry name" value="OUTER MEMBRANE PROTEIN SLP"/>
    <property type="match status" value="1"/>
</dbReference>
<evidence type="ECO:0000313" key="2">
    <source>
        <dbReference type="EMBL" id="CCO58587.1"/>
    </source>
</evidence>
<proteinExistence type="predicted"/>
<keyword evidence="2" id="KW-0449">Lipoprotein</keyword>
<feature type="signal peptide" evidence="1">
    <location>
        <begin position="1"/>
        <end position="22"/>
    </location>
</feature>
<dbReference type="STRING" id="28173.VIBNI_A2528"/>
<reference evidence="2 3" key="1">
    <citation type="journal article" date="2013" name="ISME J.">
        <title>Comparative genomics of pathogenic lineages of Vibrio nigripulchritudo identifies virulence-associated traits.</title>
        <authorList>
            <person name="Goudenege D."/>
            <person name="Labreuche Y."/>
            <person name="Krin E."/>
            <person name="Ansquer D."/>
            <person name="Mangenot S."/>
            <person name="Calteau A."/>
            <person name="Medigue C."/>
            <person name="Mazel D."/>
            <person name="Polz M.F."/>
            <person name="Le Roux F."/>
        </authorList>
    </citation>
    <scope>NUCLEOTIDE SEQUENCE [LARGE SCALE GENOMIC DNA]</scope>
    <source>
        <strain evidence="3">SnF1</strain>
    </source>
</reference>
<dbReference type="EMBL" id="FO203526">
    <property type="protein sequence ID" value="CCO58587.1"/>
    <property type="molecule type" value="Genomic_DNA"/>
</dbReference>
<dbReference type="AlphaFoldDB" id="U4KDJ7"/>
<dbReference type="GO" id="GO:0019867">
    <property type="term" value="C:outer membrane"/>
    <property type="evidence" value="ECO:0007669"/>
    <property type="project" value="InterPro"/>
</dbReference>